<evidence type="ECO:0000313" key="5">
    <source>
        <dbReference type="EMBL" id="MBK5898854.1"/>
    </source>
</evidence>
<name>A0ABS1J3X7_9FIRM</name>
<keyword evidence="6" id="KW-1185">Reference proteome</keyword>
<dbReference type="Gene3D" id="3.20.20.80">
    <property type="entry name" value="Glycosidases"/>
    <property type="match status" value="1"/>
</dbReference>
<reference evidence="5 6" key="1">
    <citation type="submission" date="2021-01" db="EMBL/GenBank/DDBJ databases">
        <title>Isolation and description of Catonella massiliensis sp. nov., a novel Catonella species, isolated from a stable periodontitis subject.</title>
        <authorList>
            <person name="Antezack A."/>
            <person name="Boxberger M."/>
            <person name="La Scola B."/>
            <person name="Monnet-Corti V."/>
        </authorList>
    </citation>
    <scope>NUCLEOTIDE SEQUENCE [LARGE SCALE GENOMIC DNA]</scope>
    <source>
        <strain evidence="5 6">Marseille-Q4567</strain>
    </source>
</reference>
<dbReference type="SUPFAM" id="SSF51445">
    <property type="entry name" value="(Trans)glycosidases"/>
    <property type="match status" value="1"/>
</dbReference>
<evidence type="ECO:0000256" key="3">
    <source>
        <dbReference type="RuleBase" id="RU361153"/>
    </source>
</evidence>
<sequence length="391" mass="45706">MNTRIDKVKGVNLGNWLVLEKWMSPELFAGTTAEDEYYLPTQLPKEVYEARIRQHRAEYISERDFVYIKSLGLNSVRIPVPYFIFGDREPFIGCIEELDKAFNWAERYGLSILIDLHTAPDSQNGFDNGGISGVCKWSSEPEEVEFVLTVLERLAHRYGERKGLWGIQIINEPVSEDLWDMVQKRYPPVDSKKAEGSGPVTSKFLREFYVKAYDRLRKYLPKEKYVVFHDGFRLKEWKDFMREDRFENVVLDTHQYLMVAEMQGTAQTLDSYVKYIKDVYEEDVKEMQEYFPVICGEWCLFNSLACGRDTKGGRSVLNGEMEDITKVLSDEEKKHIYKTLCKAQLEAWNGGSGYYYWSYKLLTDTVNTKGWEGWDPWDLGRSAAFGWFETE</sequence>
<dbReference type="InterPro" id="IPR017853">
    <property type="entry name" value="GH"/>
</dbReference>
<dbReference type="Proteomes" id="UP000604730">
    <property type="component" value="Unassembled WGS sequence"/>
</dbReference>
<protein>
    <submittedName>
        <fullName evidence="5">Cellulase family glycosylhydrolase</fullName>
    </submittedName>
</protein>
<keyword evidence="1 3" id="KW-0378">Hydrolase</keyword>
<dbReference type="PANTHER" id="PTHR31297">
    <property type="entry name" value="GLUCAN ENDO-1,6-BETA-GLUCOSIDASE B"/>
    <property type="match status" value="1"/>
</dbReference>
<comment type="similarity">
    <text evidence="3">Belongs to the glycosyl hydrolase 5 (cellulase A) family.</text>
</comment>
<dbReference type="PANTHER" id="PTHR31297:SF38">
    <property type="entry name" value="X8 DOMAIN-CONTAINING PROTEIN"/>
    <property type="match status" value="1"/>
</dbReference>
<comment type="caution">
    <text evidence="5">The sequence shown here is derived from an EMBL/GenBank/DDBJ whole genome shotgun (WGS) entry which is preliminary data.</text>
</comment>
<evidence type="ECO:0000256" key="1">
    <source>
        <dbReference type="ARBA" id="ARBA00022801"/>
    </source>
</evidence>
<evidence type="ECO:0000256" key="2">
    <source>
        <dbReference type="ARBA" id="ARBA00023295"/>
    </source>
</evidence>
<dbReference type="EMBL" id="JAEPRJ010000001">
    <property type="protein sequence ID" value="MBK5898854.1"/>
    <property type="molecule type" value="Genomic_DNA"/>
</dbReference>
<dbReference type="InterPro" id="IPR050386">
    <property type="entry name" value="Glycosyl_hydrolase_5"/>
</dbReference>
<dbReference type="Pfam" id="PF00150">
    <property type="entry name" value="Cellulase"/>
    <property type="match status" value="1"/>
</dbReference>
<dbReference type="RefSeq" id="WP_208430247.1">
    <property type="nucleotide sequence ID" value="NZ_JAEPRJ010000001.1"/>
</dbReference>
<evidence type="ECO:0000313" key="6">
    <source>
        <dbReference type="Proteomes" id="UP000604730"/>
    </source>
</evidence>
<gene>
    <name evidence="5" type="ORF">JJN12_13905</name>
</gene>
<proteinExistence type="inferred from homology"/>
<dbReference type="InterPro" id="IPR001547">
    <property type="entry name" value="Glyco_hydro_5"/>
</dbReference>
<keyword evidence="2 3" id="KW-0326">Glycosidase</keyword>
<feature type="domain" description="Glycoside hydrolase family 5" evidence="4">
    <location>
        <begin position="60"/>
        <end position="301"/>
    </location>
</feature>
<evidence type="ECO:0000259" key="4">
    <source>
        <dbReference type="Pfam" id="PF00150"/>
    </source>
</evidence>
<accession>A0ABS1J3X7</accession>
<organism evidence="5 6">
    <name type="scientific">Catonella massiliensis</name>
    <dbReference type="NCBI Taxonomy" id="2799636"/>
    <lineage>
        <taxon>Bacteria</taxon>
        <taxon>Bacillati</taxon>
        <taxon>Bacillota</taxon>
        <taxon>Clostridia</taxon>
        <taxon>Lachnospirales</taxon>
        <taxon>Lachnospiraceae</taxon>
        <taxon>Catonella</taxon>
    </lineage>
</organism>